<protein>
    <submittedName>
        <fullName evidence="2">Uncharacterized protein</fullName>
    </submittedName>
</protein>
<dbReference type="AlphaFoldDB" id="A0A8S3S2Z5"/>
<evidence type="ECO:0000313" key="2">
    <source>
        <dbReference type="EMBL" id="CAG2211279.1"/>
    </source>
</evidence>
<gene>
    <name evidence="2" type="ORF">MEDL_25362</name>
</gene>
<reference evidence="2" key="1">
    <citation type="submission" date="2021-03" db="EMBL/GenBank/DDBJ databases">
        <authorList>
            <person name="Bekaert M."/>
        </authorList>
    </citation>
    <scope>NUCLEOTIDE SEQUENCE</scope>
</reference>
<dbReference type="Proteomes" id="UP000683360">
    <property type="component" value="Unassembled WGS sequence"/>
</dbReference>
<evidence type="ECO:0000256" key="1">
    <source>
        <dbReference type="SAM" id="SignalP"/>
    </source>
</evidence>
<evidence type="ECO:0000313" key="3">
    <source>
        <dbReference type="Proteomes" id="UP000683360"/>
    </source>
</evidence>
<feature type="signal peptide" evidence="1">
    <location>
        <begin position="1"/>
        <end position="22"/>
    </location>
</feature>
<comment type="caution">
    <text evidence="2">The sequence shown here is derived from an EMBL/GenBank/DDBJ whole genome shotgun (WGS) entry which is preliminary data.</text>
</comment>
<sequence length="294" mass="33591">MKTKYIAIGLVLLVTFIRFAWSKTCEVRNERTVVKRNNCELYIISNSGGSRVCVCFIFYKYKAVNKTKKATITQPQNPSPTPNSRNIEMEERLYDIIDDEDLSADQHLQEHQMSPDYLDVISGSNSTGSGDGITVENHENIFESLSTEQIKMLVNKVIFNSLNKRESTSSSGEDRPETRQDYLNPYQSVLKTSPPNIREYLTLATVHSRTDRSMVENKSGIFCTNDSVLHDPIDLEEIGLRRPYEYEKSSISVDYAVPQRCVSSIKVRESKSCENVNGIKWLRSGKRQYKCSLE</sequence>
<accession>A0A8S3S2Z5</accession>
<dbReference type="OrthoDB" id="6186857at2759"/>
<feature type="chain" id="PRO_5035917310" evidence="1">
    <location>
        <begin position="23"/>
        <end position="294"/>
    </location>
</feature>
<dbReference type="EMBL" id="CAJPWZ010001257">
    <property type="protein sequence ID" value="CAG2211279.1"/>
    <property type="molecule type" value="Genomic_DNA"/>
</dbReference>
<keyword evidence="3" id="KW-1185">Reference proteome</keyword>
<keyword evidence="1" id="KW-0732">Signal</keyword>
<name>A0A8S3S2Z5_MYTED</name>
<organism evidence="2 3">
    <name type="scientific">Mytilus edulis</name>
    <name type="common">Blue mussel</name>
    <dbReference type="NCBI Taxonomy" id="6550"/>
    <lineage>
        <taxon>Eukaryota</taxon>
        <taxon>Metazoa</taxon>
        <taxon>Spiralia</taxon>
        <taxon>Lophotrochozoa</taxon>
        <taxon>Mollusca</taxon>
        <taxon>Bivalvia</taxon>
        <taxon>Autobranchia</taxon>
        <taxon>Pteriomorphia</taxon>
        <taxon>Mytilida</taxon>
        <taxon>Mytiloidea</taxon>
        <taxon>Mytilidae</taxon>
        <taxon>Mytilinae</taxon>
        <taxon>Mytilus</taxon>
    </lineage>
</organism>
<proteinExistence type="predicted"/>